<sequence length="83" mass="9613">MKTRSKRINRDGDVDRAVPHRNRPEAQPLAEDDQTDDVDLRDMNTMEGEKENERTNTIETPNAENAADPDRDQPIDARNRREV</sequence>
<organism evidence="2 3">
    <name type="scientific">Popillia japonica</name>
    <name type="common">Japanese beetle</name>
    <dbReference type="NCBI Taxonomy" id="7064"/>
    <lineage>
        <taxon>Eukaryota</taxon>
        <taxon>Metazoa</taxon>
        <taxon>Ecdysozoa</taxon>
        <taxon>Arthropoda</taxon>
        <taxon>Hexapoda</taxon>
        <taxon>Insecta</taxon>
        <taxon>Pterygota</taxon>
        <taxon>Neoptera</taxon>
        <taxon>Endopterygota</taxon>
        <taxon>Coleoptera</taxon>
        <taxon>Polyphaga</taxon>
        <taxon>Scarabaeiformia</taxon>
        <taxon>Scarabaeidae</taxon>
        <taxon>Rutelinae</taxon>
        <taxon>Popillia</taxon>
    </lineage>
</organism>
<name>A0AAW1JSV3_POPJA</name>
<feature type="compositionally biased region" description="Basic and acidic residues" evidence="1">
    <location>
        <begin position="38"/>
        <end position="56"/>
    </location>
</feature>
<dbReference type="Proteomes" id="UP001458880">
    <property type="component" value="Unassembled WGS sequence"/>
</dbReference>
<evidence type="ECO:0000313" key="2">
    <source>
        <dbReference type="EMBL" id="KAK9708112.1"/>
    </source>
</evidence>
<dbReference type="AlphaFoldDB" id="A0AAW1JSV3"/>
<feature type="region of interest" description="Disordered" evidence="1">
    <location>
        <begin position="1"/>
        <end position="83"/>
    </location>
</feature>
<feature type="compositionally biased region" description="Basic and acidic residues" evidence="1">
    <location>
        <begin position="68"/>
        <end position="83"/>
    </location>
</feature>
<keyword evidence="3" id="KW-1185">Reference proteome</keyword>
<evidence type="ECO:0000256" key="1">
    <source>
        <dbReference type="SAM" id="MobiDB-lite"/>
    </source>
</evidence>
<accession>A0AAW1JSV3</accession>
<comment type="caution">
    <text evidence="2">The sequence shown here is derived from an EMBL/GenBank/DDBJ whole genome shotgun (WGS) entry which is preliminary data.</text>
</comment>
<evidence type="ECO:0000313" key="3">
    <source>
        <dbReference type="Proteomes" id="UP001458880"/>
    </source>
</evidence>
<feature type="compositionally biased region" description="Basic and acidic residues" evidence="1">
    <location>
        <begin position="8"/>
        <end position="24"/>
    </location>
</feature>
<reference evidence="2 3" key="1">
    <citation type="journal article" date="2024" name="BMC Genomics">
        <title>De novo assembly and annotation of Popillia japonica's genome with initial clues to its potential as an invasive pest.</title>
        <authorList>
            <person name="Cucini C."/>
            <person name="Boschi S."/>
            <person name="Funari R."/>
            <person name="Cardaioli E."/>
            <person name="Iannotti N."/>
            <person name="Marturano G."/>
            <person name="Paoli F."/>
            <person name="Bruttini M."/>
            <person name="Carapelli A."/>
            <person name="Frati F."/>
            <person name="Nardi F."/>
        </authorList>
    </citation>
    <scope>NUCLEOTIDE SEQUENCE [LARGE SCALE GENOMIC DNA]</scope>
    <source>
        <strain evidence="2">DMR45628</strain>
    </source>
</reference>
<protein>
    <submittedName>
        <fullName evidence="2">Uncharacterized protein</fullName>
    </submittedName>
</protein>
<proteinExistence type="predicted"/>
<dbReference type="EMBL" id="JASPKY010000336">
    <property type="protein sequence ID" value="KAK9708112.1"/>
    <property type="molecule type" value="Genomic_DNA"/>
</dbReference>
<gene>
    <name evidence="2" type="ORF">QE152_g27423</name>
</gene>